<sequence length="99" mass="10660">MVRGWSRLVPASAQGWTDDAALITWTAPRGMTLLEGWVSLADAFRGAAARAHLLAAGIPAERLEAAQETARCSQCAYAEWLRAEETALSQPPHREGKTG</sequence>
<dbReference type="EMBL" id="BAAAZO010000011">
    <property type="protein sequence ID" value="GAA3632896.1"/>
    <property type="molecule type" value="Genomic_DNA"/>
</dbReference>
<proteinExistence type="predicted"/>
<organism evidence="1 2">
    <name type="scientific">Kineosporia mesophila</name>
    <dbReference type="NCBI Taxonomy" id="566012"/>
    <lineage>
        <taxon>Bacteria</taxon>
        <taxon>Bacillati</taxon>
        <taxon>Actinomycetota</taxon>
        <taxon>Actinomycetes</taxon>
        <taxon>Kineosporiales</taxon>
        <taxon>Kineosporiaceae</taxon>
        <taxon>Kineosporia</taxon>
    </lineage>
</organism>
<comment type="caution">
    <text evidence="1">The sequence shown here is derived from an EMBL/GenBank/DDBJ whole genome shotgun (WGS) entry which is preliminary data.</text>
</comment>
<keyword evidence="2" id="KW-1185">Reference proteome</keyword>
<evidence type="ECO:0000313" key="1">
    <source>
        <dbReference type="EMBL" id="GAA3632896.1"/>
    </source>
</evidence>
<accession>A0ABP7AHP8</accession>
<protein>
    <submittedName>
        <fullName evidence="1">Uncharacterized protein</fullName>
    </submittedName>
</protein>
<evidence type="ECO:0000313" key="2">
    <source>
        <dbReference type="Proteomes" id="UP001501074"/>
    </source>
</evidence>
<name>A0ABP7AHP8_9ACTN</name>
<gene>
    <name evidence="1" type="ORF">GCM10022223_59030</name>
</gene>
<reference evidence="2" key="1">
    <citation type="journal article" date="2019" name="Int. J. Syst. Evol. Microbiol.">
        <title>The Global Catalogue of Microorganisms (GCM) 10K type strain sequencing project: providing services to taxonomists for standard genome sequencing and annotation.</title>
        <authorList>
            <consortium name="The Broad Institute Genomics Platform"/>
            <consortium name="The Broad Institute Genome Sequencing Center for Infectious Disease"/>
            <person name="Wu L."/>
            <person name="Ma J."/>
        </authorList>
    </citation>
    <scope>NUCLEOTIDE SEQUENCE [LARGE SCALE GENOMIC DNA]</scope>
    <source>
        <strain evidence="2">JCM 16902</strain>
    </source>
</reference>
<dbReference type="Proteomes" id="UP001501074">
    <property type="component" value="Unassembled WGS sequence"/>
</dbReference>